<dbReference type="Proteomes" id="UP000762676">
    <property type="component" value="Unassembled WGS sequence"/>
</dbReference>
<reference evidence="2 3" key="1">
    <citation type="journal article" date="2021" name="Elife">
        <title>Chloroplast acquisition without the gene transfer in kleptoplastic sea slugs, Plakobranchus ocellatus.</title>
        <authorList>
            <person name="Maeda T."/>
            <person name="Takahashi S."/>
            <person name="Yoshida T."/>
            <person name="Shimamura S."/>
            <person name="Takaki Y."/>
            <person name="Nagai Y."/>
            <person name="Toyoda A."/>
            <person name="Suzuki Y."/>
            <person name="Arimoto A."/>
            <person name="Ishii H."/>
            <person name="Satoh N."/>
            <person name="Nishiyama T."/>
            <person name="Hasebe M."/>
            <person name="Maruyama T."/>
            <person name="Minagawa J."/>
            <person name="Obokata J."/>
            <person name="Shigenobu S."/>
        </authorList>
    </citation>
    <scope>NUCLEOTIDE SEQUENCE [LARGE SCALE GENOMIC DNA]</scope>
</reference>
<feature type="signal peptide" evidence="1">
    <location>
        <begin position="1"/>
        <end position="24"/>
    </location>
</feature>
<evidence type="ECO:0000313" key="2">
    <source>
        <dbReference type="EMBL" id="GFR86664.1"/>
    </source>
</evidence>
<evidence type="ECO:0000256" key="1">
    <source>
        <dbReference type="SAM" id="SignalP"/>
    </source>
</evidence>
<evidence type="ECO:0000313" key="3">
    <source>
        <dbReference type="Proteomes" id="UP000762676"/>
    </source>
</evidence>
<comment type="caution">
    <text evidence="2">The sequence shown here is derived from an EMBL/GenBank/DDBJ whole genome shotgun (WGS) entry which is preliminary data.</text>
</comment>
<organism evidence="2 3">
    <name type="scientific">Elysia marginata</name>
    <dbReference type="NCBI Taxonomy" id="1093978"/>
    <lineage>
        <taxon>Eukaryota</taxon>
        <taxon>Metazoa</taxon>
        <taxon>Spiralia</taxon>
        <taxon>Lophotrochozoa</taxon>
        <taxon>Mollusca</taxon>
        <taxon>Gastropoda</taxon>
        <taxon>Heterobranchia</taxon>
        <taxon>Euthyneura</taxon>
        <taxon>Panpulmonata</taxon>
        <taxon>Sacoglossa</taxon>
        <taxon>Placobranchoidea</taxon>
        <taxon>Plakobranchidae</taxon>
        <taxon>Elysia</taxon>
    </lineage>
</organism>
<dbReference type="EMBL" id="BMAT01012132">
    <property type="protein sequence ID" value="GFR86664.1"/>
    <property type="molecule type" value="Genomic_DNA"/>
</dbReference>
<keyword evidence="3" id="KW-1185">Reference proteome</keyword>
<name>A0AAV4GN28_9GAST</name>
<protein>
    <recommendedName>
        <fullName evidence="4">Fibrinogen C-terminal domain-containing protein</fullName>
    </recommendedName>
</protein>
<gene>
    <name evidence="2" type="ORF">ElyMa_006058700</name>
</gene>
<keyword evidence="1" id="KW-0732">Signal</keyword>
<feature type="chain" id="PRO_5043674532" description="Fibrinogen C-terminal domain-containing protein" evidence="1">
    <location>
        <begin position="25"/>
        <end position="123"/>
    </location>
</feature>
<sequence length="123" mass="13004">MSQRSFDVVLSVLHGTLLLMVVSTRPKSAPGDEGKLGGLSKHGAQTGHKQACLALSSGFQKSSGIKRGPESSEPIDFHNGCFSDILGGGWLVSVFVPESFDHDCRHGVTAFSPGPLCVPLKRD</sequence>
<evidence type="ECO:0008006" key="4">
    <source>
        <dbReference type="Google" id="ProtNLM"/>
    </source>
</evidence>
<dbReference type="AlphaFoldDB" id="A0AAV4GN28"/>
<proteinExistence type="predicted"/>
<accession>A0AAV4GN28</accession>